<gene>
    <name evidence="1" type="ORF">M8818_005418</name>
</gene>
<dbReference type="Proteomes" id="UP001320706">
    <property type="component" value="Unassembled WGS sequence"/>
</dbReference>
<protein>
    <submittedName>
        <fullName evidence="1">Uncharacterized protein</fullName>
    </submittedName>
</protein>
<sequence>MLGPLGIKLPNQHDSAGLHGEENSSFIPRMCPSLPSASTQYDNSTSSFYEKYNHSSVKNIEVIGARNATCTHKACTGRMSLKTTSRDKADLGDRLSGQRPELA</sequence>
<organism evidence="1 2">
    <name type="scientific">Zalaria obscura</name>
    <dbReference type="NCBI Taxonomy" id="2024903"/>
    <lineage>
        <taxon>Eukaryota</taxon>
        <taxon>Fungi</taxon>
        <taxon>Dikarya</taxon>
        <taxon>Ascomycota</taxon>
        <taxon>Pezizomycotina</taxon>
        <taxon>Dothideomycetes</taxon>
        <taxon>Dothideomycetidae</taxon>
        <taxon>Dothideales</taxon>
        <taxon>Zalariaceae</taxon>
        <taxon>Zalaria</taxon>
    </lineage>
</organism>
<keyword evidence="2" id="KW-1185">Reference proteome</keyword>
<dbReference type="EMBL" id="JAMKPW020000033">
    <property type="protein sequence ID" value="KAK8201894.1"/>
    <property type="molecule type" value="Genomic_DNA"/>
</dbReference>
<accession>A0ACC3S7X0</accession>
<evidence type="ECO:0000313" key="1">
    <source>
        <dbReference type="EMBL" id="KAK8201894.1"/>
    </source>
</evidence>
<proteinExistence type="predicted"/>
<name>A0ACC3S7X0_9PEZI</name>
<reference evidence="1" key="1">
    <citation type="submission" date="2024-02" db="EMBL/GenBank/DDBJ databases">
        <title>Metagenome Assembled Genome of Zalaria obscura JY119.</title>
        <authorList>
            <person name="Vighnesh L."/>
            <person name="Jagadeeshwari U."/>
            <person name="Venkata Ramana C."/>
            <person name="Sasikala C."/>
        </authorList>
    </citation>
    <scope>NUCLEOTIDE SEQUENCE</scope>
    <source>
        <strain evidence="1">JY119</strain>
    </source>
</reference>
<evidence type="ECO:0000313" key="2">
    <source>
        <dbReference type="Proteomes" id="UP001320706"/>
    </source>
</evidence>
<comment type="caution">
    <text evidence="1">The sequence shown here is derived from an EMBL/GenBank/DDBJ whole genome shotgun (WGS) entry which is preliminary data.</text>
</comment>